<reference evidence="1" key="1">
    <citation type="submission" date="2023-04" db="EMBL/GenBank/DDBJ databases">
        <title>A chromosome-level genome assembly of the parasitoid wasp Eretmocerus hayati.</title>
        <authorList>
            <person name="Zhong Y."/>
            <person name="Liu S."/>
            <person name="Liu Y."/>
        </authorList>
    </citation>
    <scope>NUCLEOTIDE SEQUENCE</scope>
    <source>
        <strain evidence="1">ZJU_SS_LIU_2023</strain>
    </source>
</reference>
<proteinExistence type="predicted"/>
<dbReference type="EMBL" id="CM056741">
    <property type="protein sequence ID" value="KAJ8687383.1"/>
    <property type="molecule type" value="Genomic_DNA"/>
</dbReference>
<evidence type="ECO:0000313" key="2">
    <source>
        <dbReference type="Proteomes" id="UP001239111"/>
    </source>
</evidence>
<evidence type="ECO:0000313" key="1">
    <source>
        <dbReference type="EMBL" id="KAJ8687383.1"/>
    </source>
</evidence>
<gene>
    <name evidence="1" type="ORF">QAD02_023177</name>
</gene>
<name>A0ACC2PV70_9HYME</name>
<keyword evidence="2" id="KW-1185">Reference proteome</keyword>
<sequence>MGGNSGQIGGNEREEKIEEEGENPGRWRETGGEERQDERERQEKIHKKKTDRKNCDVTRGCAGKTRETGETGANLGESGENLGERKKPERMGDGQNPRWTKRNW</sequence>
<dbReference type="Proteomes" id="UP001239111">
    <property type="component" value="Chromosome 1"/>
</dbReference>
<organism evidence="1 2">
    <name type="scientific">Eretmocerus hayati</name>
    <dbReference type="NCBI Taxonomy" id="131215"/>
    <lineage>
        <taxon>Eukaryota</taxon>
        <taxon>Metazoa</taxon>
        <taxon>Ecdysozoa</taxon>
        <taxon>Arthropoda</taxon>
        <taxon>Hexapoda</taxon>
        <taxon>Insecta</taxon>
        <taxon>Pterygota</taxon>
        <taxon>Neoptera</taxon>
        <taxon>Endopterygota</taxon>
        <taxon>Hymenoptera</taxon>
        <taxon>Apocrita</taxon>
        <taxon>Proctotrupomorpha</taxon>
        <taxon>Chalcidoidea</taxon>
        <taxon>Aphelinidae</taxon>
        <taxon>Aphelininae</taxon>
        <taxon>Eretmocerus</taxon>
    </lineage>
</organism>
<comment type="caution">
    <text evidence="1">The sequence shown here is derived from an EMBL/GenBank/DDBJ whole genome shotgun (WGS) entry which is preliminary data.</text>
</comment>
<protein>
    <submittedName>
        <fullName evidence="1">Uncharacterized protein</fullName>
    </submittedName>
</protein>
<accession>A0ACC2PV70</accession>